<dbReference type="InterPro" id="IPR036259">
    <property type="entry name" value="MFS_trans_sf"/>
</dbReference>
<dbReference type="InterPro" id="IPR005828">
    <property type="entry name" value="MFS_sugar_transport-like"/>
</dbReference>
<dbReference type="CDD" id="cd17316">
    <property type="entry name" value="MFS_SV2_like"/>
    <property type="match status" value="1"/>
</dbReference>
<dbReference type="Pfam" id="PF00083">
    <property type="entry name" value="Sugar_tr"/>
    <property type="match status" value="1"/>
</dbReference>
<dbReference type="Proteomes" id="UP001197093">
    <property type="component" value="Unassembled WGS sequence"/>
</dbReference>
<dbReference type="GO" id="GO:0022857">
    <property type="term" value="F:transmembrane transporter activity"/>
    <property type="evidence" value="ECO:0007669"/>
    <property type="project" value="InterPro"/>
</dbReference>
<feature type="transmembrane region" description="Helical" evidence="8">
    <location>
        <begin position="184"/>
        <end position="207"/>
    </location>
</feature>
<feature type="domain" description="Major facilitator superfamily (MFS) profile" evidence="9">
    <location>
        <begin position="51"/>
        <end position="514"/>
    </location>
</feature>
<feature type="transmembrane region" description="Helical" evidence="8">
    <location>
        <begin position="100"/>
        <end position="118"/>
    </location>
</feature>
<sequence length="519" mass="56139">MADVDKVEDSKSSPTRRGEDEISLNAGDNAILPEGQVDPVYEKKAKLLNRAIQDIGMGWYQWQLTIVISFGWASDNLWPIVTSLIFTPVANEFHPARPPLLTLSQNIGLLAGALFWGFGCDVFGRRWAFNLTLGITAVFGLAAAGSPTFAAVGVFAALWSFGVGGNLPVDSAIYLEFLPASHQFLLTVLSVAWAVAQVVATLVAWPLLGNLTCQEGSACTKGENMGWRWFLIAMGGLTVVMFLVRFGLFTIYESPKYLMGKGRDEEAVRIVHEVARRNGKTTALTVEDLKACEPEGYVHETKVADAVKRRLQDVKFDRVRALFATRKLALSTGLIMVVWAFIGLGYPLYNAFLPYIQATRGADFGDGSTYLTYRNSLIIAVLGVPGALIGGALVELPRFGRKGTLALSTILTGVFLYCSTTALDSQSLLGWNCAFSFTSNVMYAVLYSFTPELFPTPQRGTGNALTATCNRVFGIMAPIVAMFANLETAAPVYTSGALFIAAGLLVLALPFESRGKAAL</sequence>
<evidence type="ECO:0000256" key="3">
    <source>
        <dbReference type="ARBA" id="ARBA00022448"/>
    </source>
</evidence>
<evidence type="ECO:0000313" key="10">
    <source>
        <dbReference type="EMBL" id="KAG7293286.1"/>
    </source>
</evidence>
<keyword evidence="11" id="KW-1185">Reference proteome</keyword>
<dbReference type="InterPro" id="IPR020846">
    <property type="entry name" value="MFS_dom"/>
</dbReference>
<dbReference type="PROSITE" id="PS50850">
    <property type="entry name" value="MFS"/>
    <property type="match status" value="1"/>
</dbReference>
<comment type="subcellular location">
    <subcellularLocation>
        <location evidence="1">Membrane</location>
        <topology evidence="1">Multi-pass membrane protein</topology>
    </subcellularLocation>
</comment>
<evidence type="ECO:0000256" key="8">
    <source>
        <dbReference type="SAM" id="Phobius"/>
    </source>
</evidence>
<reference evidence="10" key="1">
    <citation type="submission" date="2023-02" db="EMBL/GenBank/DDBJ databases">
        <authorList>
            <person name="Palmer J.M."/>
        </authorList>
    </citation>
    <scope>NUCLEOTIDE SEQUENCE</scope>
    <source>
        <strain evidence="10">FW57</strain>
    </source>
</reference>
<feature type="region of interest" description="Disordered" evidence="7">
    <location>
        <begin position="1"/>
        <end position="21"/>
    </location>
</feature>
<feature type="transmembrane region" description="Helical" evidence="8">
    <location>
        <begin position="328"/>
        <end position="349"/>
    </location>
</feature>
<evidence type="ECO:0000256" key="1">
    <source>
        <dbReference type="ARBA" id="ARBA00004141"/>
    </source>
</evidence>
<evidence type="ECO:0000256" key="6">
    <source>
        <dbReference type="ARBA" id="ARBA00023136"/>
    </source>
</evidence>
<dbReference type="AlphaFoldDB" id="A0AAD4F586"/>
<comment type="similarity">
    <text evidence="2">Belongs to the major facilitator superfamily.</text>
</comment>
<evidence type="ECO:0000256" key="5">
    <source>
        <dbReference type="ARBA" id="ARBA00022989"/>
    </source>
</evidence>
<comment type="caution">
    <text evidence="10">The sequence shown here is derived from an EMBL/GenBank/DDBJ whole genome shotgun (WGS) entry which is preliminary data.</text>
</comment>
<evidence type="ECO:0000256" key="7">
    <source>
        <dbReference type="SAM" id="MobiDB-lite"/>
    </source>
</evidence>
<evidence type="ECO:0000256" key="2">
    <source>
        <dbReference type="ARBA" id="ARBA00008335"/>
    </source>
</evidence>
<dbReference type="EMBL" id="JAHCVI010000001">
    <property type="protein sequence ID" value="KAG7293286.1"/>
    <property type="molecule type" value="Genomic_DNA"/>
</dbReference>
<protein>
    <recommendedName>
        <fullName evidence="9">Major facilitator superfamily (MFS) profile domain-containing protein</fullName>
    </recommendedName>
</protein>
<dbReference type="PANTHER" id="PTHR23511:SF12">
    <property type="entry name" value="TRANSPORTER, PUTATIVE (AFU_ORTHOLOGUE AFUA_7G01740)-RELATED"/>
    <property type="match status" value="1"/>
</dbReference>
<evidence type="ECO:0000259" key="9">
    <source>
        <dbReference type="PROSITE" id="PS50850"/>
    </source>
</evidence>
<feature type="transmembrane region" description="Helical" evidence="8">
    <location>
        <begin position="490"/>
        <end position="511"/>
    </location>
</feature>
<feature type="transmembrane region" description="Helical" evidence="8">
    <location>
        <begin position="462"/>
        <end position="484"/>
    </location>
</feature>
<feature type="transmembrane region" description="Helical" evidence="8">
    <location>
        <begin position="227"/>
        <end position="252"/>
    </location>
</feature>
<dbReference type="Gene3D" id="1.20.1250.20">
    <property type="entry name" value="MFS general substrate transporter like domains"/>
    <property type="match status" value="1"/>
</dbReference>
<feature type="transmembrane region" description="Helical" evidence="8">
    <location>
        <begin position="429"/>
        <end position="450"/>
    </location>
</feature>
<keyword evidence="6 8" id="KW-0472">Membrane</keyword>
<feature type="transmembrane region" description="Helical" evidence="8">
    <location>
        <begin position="377"/>
        <end position="396"/>
    </location>
</feature>
<name>A0AAD4F586_9PEZI</name>
<gene>
    <name evidence="10" type="ORF">NEMBOFW57_003332</name>
</gene>
<evidence type="ECO:0000256" key="4">
    <source>
        <dbReference type="ARBA" id="ARBA00022692"/>
    </source>
</evidence>
<feature type="transmembrane region" description="Helical" evidence="8">
    <location>
        <begin position="403"/>
        <end position="423"/>
    </location>
</feature>
<dbReference type="SUPFAM" id="SSF103473">
    <property type="entry name" value="MFS general substrate transporter"/>
    <property type="match status" value="1"/>
</dbReference>
<keyword evidence="4 8" id="KW-0812">Transmembrane</keyword>
<organism evidence="10 11">
    <name type="scientific">Staphylotrichum longicolle</name>
    <dbReference type="NCBI Taxonomy" id="669026"/>
    <lineage>
        <taxon>Eukaryota</taxon>
        <taxon>Fungi</taxon>
        <taxon>Dikarya</taxon>
        <taxon>Ascomycota</taxon>
        <taxon>Pezizomycotina</taxon>
        <taxon>Sordariomycetes</taxon>
        <taxon>Sordariomycetidae</taxon>
        <taxon>Sordariales</taxon>
        <taxon>Chaetomiaceae</taxon>
        <taxon>Staphylotrichum</taxon>
    </lineage>
</organism>
<accession>A0AAD4F586</accession>
<dbReference type="GO" id="GO:0016020">
    <property type="term" value="C:membrane"/>
    <property type="evidence" value="ECO:0007669"/>
    <property type="project" value="UniProtKB-SubCell"/>
</dbReference>
<proteinExistence type="inferred from homology"/>
<feature type="compositionally biased region" description="Basic and acidic residues" evidence="7">
    <location>
        <begin position="1"/>
        <end position="20"/>
    </location>
</feature>
<keyword evidence="5 8" id="KW-1133">Transmembrane helix</keyword>
<dbReference type="PANTHER" id="PTHR23511">
    <property type="entry name" value="SYNAPTIC VESICLE GLYCOPROTEIN 2"/>
    <property type="match status" value="1"/>
</dbReference>
<dbReference type="FunFam" id="1.20.1250.20:FF:000171">
    <property type="entry name" value="MFS general substrate transporter"/>
    <property type="match status" value="1"/>
</dbReference>
<evidence type="ECO:0000313" key="11">
    <source>
        <dbReference type="Proteomes" id="UP001197093"/>
    </source>
</evidence>
<keyword evidence="3" id="KW-0813">Transport</keyword>